<feature type="transmembrane region" description="Helical" evidence="2">
    <location>
        <begin position="6"/>
        <end position="25"/>
    </location>
</feature>
<dbReference type="Proteomes" id="UP000321736">
    <property type="component" value="Unassembled WGS sequence"/>
</dbReference>
<keyword evidence="6" id="KW-1185">Reference proteome</keyword>
<feature type="compositionally biased region" description="Polar residues" evidence="1">
    <location>
        <begin position="198"/>
        <end position="225"/>
    </location>
</feature>
<feature type="domain" description="YknX-like beta-barrel" evidence="4">
    <location>
        <begin position="175"/>
        <end position="222"/>
    </location>
</feature>
<feature type="domain" description="Multidrug resistance protein MdtA-like C-terminal permuted SH3" evidence="3">
    <location>
        <begin position="306"/>
        <end position="347"/>
    </location>
</feature>
<reference evidence="5 6" key="1">
    <citation type="submission" date="2019-07" db="EMBL/GenBank/DDBJ databases">
        <title>Whole genome shotgun sequence of Staphylococcus piscifermentans NBRC 109625.</title>
        <authorList>
            <person name="Hosoyama A."/>
            <person name="Uohara A."/>
            <person name="Ohji S."/>
            <person name="Ichikawa N."/>
        </authorList>
    </citation>
    <scope>NUCLEOTIDE SEQUENCE [LARGE SCALE GENOMIC DNA]</scope>
    <source>
        <strain evidence="5 6">NBRC 109625</strain>
    </source>
</reference>
<keyword evidence="2" id="KW-1133">Transmembrane helix</keyword>
<feature type="region of interest" description="Disordered" evidence="1">
    <location>
        <begin position="340"/>
        <end position="364"/>
    </location>
</feature>
<dbReference type="EMBL" id="BKAR01000015">
    <property type="protein sequence ID" value="GEP84828.1"/>
    <property type="molecule type" value="Genomic_DNA"/>
</dbReference>
<dbReference type="PANTHER" id="PTHR30469">
    <property type="entry name" value="MULTIDRUG RESISTANCE PROTEIN MDTA"/>
    <property type="match status" value="1"/>
</dbReference>
<evidence type="ECO:0000259" key="3">
    <source>
        <dbReference type="Pfam" id="PF25967"/>
    </source>
</evidence>
<evidence type="ECO:0000313" key="6">
    <source>
        <dbReference type="Proteomes" id="UP000321736"/>
    </source>
</evidence>
<feature type="region of interest" description="Disordered" evidence="1">
    <location>
        <begin position="198"/>
        <end position="268"/>
    </location>
</feature>
<dbReference type="Gene3D" id="2.40.420.20">
    <property type="match status" value="1"/>
</dbReference>
<proteinExistence type="predicted"/>
<evidence type="ECO:0000259" key="4">
    <source>
        <dbReference type="Pfam" id="PF25990"/>
    </source>
</evidence>
<protein>
    <submittedName>
        <fullName evidence="5">RND transporter</fullName>
    </submittedName>
</protein>
<dbReference type="RefSeq" id="WP_095103479.1">
    <property type="nucleotide sequence ID" value="NZ_BKAR01000015.1"/>
</dbReference>
<name>A0A239TMM3_9STAP</name>
<evidence type="ECO:0000256" key="1">
    <source>
        <dbReference type="SAM" id="MobiDB-lite"/>
    </source>
</evidence>
<dbReference type="OrthoDB" id="2411684at2"/>
<accession>A0A239TMM3</accession>
<keyword evidence="2" id="KW-0472">Membrane</keyword>
<keyword evidence="2" id="KW-0812">Transmembrane</keyword>
<comment type="caution">
    <text evidence="5">The sequence shown here is derived from an EMBL/GenBank/DDBJ whole genome shotgun (WGS) entry which is preliminary data.</text>
</comment>
<dbReference type="InterPro" id="IPR058627">
    <property type="entry name" value="MdtA-like_C"/>
</dbReference>
<dbReference type="Pfam" id="PF25967">
    <property type="entry name" value="RND-MFP_C"/>
    <property type="match status" value="1"/>
</dbReference>
<dbReference type="GO" id="GO:1990281">
    <property type="term" value="C:efflux pump complex"/>
    <property type="evidence" value="ECO:0007669"/>
    <property type="project" value="TreeGrafter"/>
</dbReference>
<sequence length="364" mass="39469">MKRKTIWIISIIAAILVLFIIALVVKKTSGDSDNKNTYEVYKTKYESPLTMQGKASPYSVKSYLNNSSVGNYLYTLVSDGQKVEKGQPLISYDTSGNSREDLVNKVNQAQQARNKAPNDDNTFTQLNKAYKALNDFDNQVNDSIYASFPGTIQIVQSDQPNDGQTILQLVSNEPQIKTTVSEYDLNKIKKGKEVDFKVNSTGEKGTGQIKQVSELPTSYEDNLQGDSGGSAGMPGAGDDAGEGQEGGAASQASNPVVNDVDGKGGSSDASKYNVVISNLSKPVRAGFSLDVSVPSHAIKLPSSVLTKGNYVYVIDKHNKVEKRQIKIEERDGQKYVKSGLKEGDKLVKHPKSSLKSGDKIEVAK</sequence>
<dbReference type="GO" id="GO:0015562">
    <property type="term" value="F:efflux transmembrane transporter activity"/>
    <property type="evidence" value="ECO:0007669"/>
    <property type="project" value="TreeGrafter"/>
</dbReference>
<evidence type="ECO:0000256" key="2">
    <source>
        <dbReference type="SAM" id="Phobius"/>
    </source>
</evidence>
<dbReference type="Pfam" id="PF25990">
    <property type="entry name" value="Beta-barrel_YknX"/>
    <property type="match status" value="1"/>
</dbReference>
<evidence type="ECO:0000313" key="5">
    <source>
        <dbReference type="EMBL" id="GEP84828.1"/>
    </source>
</evidence>
<feature type="compositionally biased region" description="Gly residues" evidence="1">
    <location>
        <begin position="226"/>
        <end position="235"/>
    </location>
</feature>
<organism evidence="5 6">
    <name type="scientific">Staphylococcus piscifermentans</name>
    <dbReference type="NCBI Taxonomy" id="70258"/>
    <lineage>
        <taxon>Bacteria</taxon>
        <taxon>Bacillati</taxon>
        <taxon>Bacillota</taxon>
        <taxon>Bacilli</taxon>
        <taxon>Bacillales</taxon>
        <taxon>Staphylococcaceae</taxon>
        <taxon>Staphylococcus</taxon>
    </lineage>
</organism>
<dbReference type="Gene3D" id="2.40.30.170">
    <property type="match status" value="1"/>
</dbReference>
<gene>
    <name evidence="5" type="ORF">SPI02_14130</name>
</gene>
<dbReference type="InterPro" id="IPR058636">
    <property type="entry name" value="Beta-barrel_YknX"/>
</dbReference>
<dbReference type="AlphaFoldDB" id="A0A239TMM3"/>